<protein>
    <submittedName>
        <fullName evidence="2">Dual-specificity protein phosphatase</fullName>
    </submittedName>
</protein>
<dbReference type="Proteomes" id="UP000823046">
    <property type="component" value="Unassembled WGS sequence"/>
</dbReference>
<proteinExistence type="inferred from homology"/>
<evidence type="ECO:0000256" key="1">
    <source>
        <dbReference type="ARBA" id="ARBA00008601"/>
    </source>
</evidence>
<comment type="similarity">
    <text evidence="1">Belongs to the protein-tyrosine phosphatase family. Non-receptor class dual specificity subfamily.</text>
</comment>
<evidence type="ECO:0000313" key="2">
    <source>
        <dbReference type="EMBL" id="KAF8819857.1"/>
    </source>
</evidence>
<reference evidence="2 3" key="1">
    <citation type="journal article" date="2020" name="bioRxiv">
        <title>Metabolic contributions of an alphaproteobacterial endosymbiont in the apicomplexan Cardiosporidium cionae.</title>
        <authorList>
            <person name="Hunter E.S."/>
            <person name="Paight C.J."/>
            <person name="Lane C.E."/>
        </authorList>
    </citation>
    <scope>NUCLEOTIDE SEQUENCE [LARGE SCALE GENOMIC DNA]</scope>
    <source>
        <strain evidence="2">ESH_2018</strain>
    </source>
</reference>
<keyword evidence="3" id="KW-1185">Reference proteome</keyword>
<dbReference type="PANTHER" id="PTHR45848">
    <property type="entry name" value="DUAL SPECIFICITY PROTEIN PHOSPHATASE 12 FAMILY MEMBER"/>
    <property type="match status" value="1"/>
</dbReference>
<gene>
    <name evidence="2" type="ORF">IE077_000629</name>
</gene>
<comment type="caution">
    <text evidence="2">The sequence shown here is derived from an EMBL/GenBank/DDBJ whole genome shotgun (WGS) entry which is preliminary data.</text>
</comment>
<sequence>MLDVVRSSDSTMLHSTNETTLLQYSCKSCRRALFDGSNIQPHMNHRKTEKRFQDKSPATMCASIFVEELPWMENLSEQSGKIYCPNPRCKSKVGSWCWHGIQCSCGNWQVPAFQIHKSKVDCFTVFASNYSTIGGFGSSNADRDNIMLD</sequence>
<evidence type="ECO:0000313" key="3">
    <source>
        <dbReference type="Proteomes" id="UP000823046"/>
    </source>
</evidence>
<accession>A0ABQ7J786</accession>
<name>A0ABQ7J786_9APIC</name>
<organism evidence="2 3">
    <name type="scientific">Cardiosporidium cionae</name>
    <dbReference type="NCBI Taxonomy" id="476202"/>
    <lineage>
        <taxon>Eukaryota</taxon>
        <taxon>Sar</taxon>
        <taxon>Alveolata</taxon>
        <taxon>Apicomplexa</taxon>
        <taxon>Aconoidasida</taxon>
        <taxon>Nephromycida</taxon>
        <taxon>Cardiosporidium</taxon>
    </lineage>
</organism>
<dbReference type="EMBL" id="JADAQX010000576">
    <property type="protein sequence ID" value="KAF8819857.1"/>
    <property type="molecule type" value="Genomic_DNA"/>
</dbReference>